<dbReference type="EMBL" id="JACEEZ010015788">
    <property type="protein sequence ID" value="KAG0718597.1"/>
    <property type="molecule type" value="Genomic_DNA"/>
</dbReference>
<proteinExistence type="predicted"/>
<dbReference type="Proteomes" id="UP000770661">
    <property type="component" value="Unassembled WGS sequence"/>
</dbReference>
<reference evidence="1" key="1">
    <citation type="submission" date="2020-07" db="EMBL/GenBank/DDBJ databases">
        <title>The High-quality genome of the commercially important snow crab, Chionoecetes opilio.</title>
        <authorList>
            <person name="Jeong J.-H."/>
            <person name="Ryu S."/>
        </authorList>
    </citation>
    <scope>NUCLEOTIDE SEQUENCE</scope>
    <source>
        <strain evidence="1">MADBK_172401_WGS</strain>
        <tissue evidence="1">Digestive gland</tissue>
    </source>
</reference>
<evidence type="ECO:0000313" key="1">
    <source>
        <dbReference type="EMBL" id="KAG0718597.1"/>
    </source>
</evidence>
<gene>
    <name evidence="1" type="ORF">GWK47_052139</name>
</gene>
<name>A0A8J4Y1N8_CHIOP</name>
<protein>
    <submittedName>
        <fullName evidence="1">Uncharacterized protein</fullName>
    </submittedName>
</protein>
<dbReference type="AlphaFoldDB" id="A0A8J4Y1N8"/>
<sequence length="239" mass="27946">MVDLINFSVEDLEDFLHNGAEGMEIKKEEVVTSDTEERRYQSRTIRADKVDESVRTRSGKNERGSKIELLLRNKGEEKEVRRPVRSLIKPRDIRMLNLSDLQGIETEGRLKVFFSQVESCSEDLEERKRILMARVDPPLALYIQNALSQVNFKSWDALTYWLYEELTDNNVDRILNSISEVKYDWLEDPQDFATKLKCKYAILEAKSKHPGEIPRRDKIIKTKLLRGLPSQIKAKLEYI</sequence>
<evidence type="ECO:0000313" key="2">
    <source>
        <dbReference type="Proteomes" id="UP000770661"/>
    </source>
</evidence>
<comment type="caution">
    <text evidence="1">The sequence shown here is derived from an EMBL/GenBank/DDBJ whole genome shotgun (WGS) entry which is preliminary data.</text>
</comment>
<keyword evidence="2" id="KW-1185">Reference proteome</keyword>
<organism evidence="1 2">
    <name type="scientific">Chionoecetes opilio</name>
    <name type="common">Atlantic snow crab</name>
    <name type="synonym">Cancer opilio</name>
    <dbReference type="NCBI Taxonomy" id="41210"/>
    <lineage>
        <taxon>Eukaryota</taxon>
        <taxon>Metazoa</taxon>
        <taxon>Ecdysozoa</taxon>
        <taxon>Arthropoda</taxon>
        <taxon>Crustacea</taxon>
        <taxon>Multicrustacea</taxon>
        <taxon>Malacostraca</taxon>
        <taxon>Eumalacostraca</taxon>
        <taxon>Eucarida</taxon>
        <taxon>Decapoda</taxon>
        <taxon>Pleocyemata</taxon>
        <taxon>Brachyura</taxon>
        <taxon>Eubrachyura</taxon>
        <taxon>Majoidea</taxon>
        <taxon>Majidae</taxon>
        <taxon>Chionoecetes</taxon>
    </lineage>
</organism>
<accession>A0A8J4Y1N8</accession>
<dbReference type="OrthoDB" id="6398391at2759"/>